<dbReference type="PANTHER" id="PTHR31503">
    <property type="entry name" value="VACUOLAR CALCIUM ION TRANSPORTER"/>
    <property type="match status" value="1"/>
</dbReference>
<comment type="similarity">
    <text evidence="2">Belongs to the Ca(2+):cation antiporter (CaCA) (TC 2.A.19) family.</text>
</comment>
<dbReference type="OrthoDB" id="1699231at2759"/>
<feature type="domain" description="Sodium/calcium exchanger membrane region" evidence="10">
    <location>
        <begin position="175"/>
        <end position="326"/>
    </location>
</feature>
<evidence type="ECO:0000256" key="6">
    <source>
        <dbReference type="ARBA" id="ARBA00023065"/>
    </source>
</evidence>
<evidence type="ECO:0000256" key="2">
    <source>
        <dbReference type="ARBA" id="ARBA00008170"/>
    </source>
</evidence>
<comment type="caution">
    <text evidence="11">The sequence shown here is derived from an EMBL/GenBank/DDBJ whole genome shotgun (WGS) entry which is preliminary data.</text>
</comment>
<feature type="transmembrane region" description="Helical" evidence="9">
    <location>
        <begin position="153"/>
        <end position="170"/>
    </location>
</feature>
<evidence type="ECO:0000256" key="8">
    <source>
        <dbReference type="SAM" id="MobiDB-lite"/>
    </source>
</evidence>
<dbReference type="GO" id="GO:0006874">
    <property type="term" value="P:intracellular calcium ion homeostasis"/>
    <property type="evidence" value="ECO:0007669"/>
    <property type="project" value="TreeGrafter"/>
</dbReference>
<gene>
    <name evidence="11" type="ORF">Egran_05780</name>
</gene>
<evidence type="ECO:0000256" key="1">
    <source>
        <dbReference type="ARBA" id="ARBA00004127"/>
    </source>
</evidence>
<name>A0A232LQP8_9EURO</name>
<comment type="subcellular location">
    <subcellularLocation>
        <location evidence="1">Endomembrane system</location>
        <topology evidence="1">Multi-pass membrane protein</topology>
    </subcellularLocation>
</comment>
<keyword evidence="6" id="KW-0406">Ion transport</keyword>
<organism evidence="11 12">
    <name type="scientific">Elaphomyces granulatus</name>
    <dbReference type="NCBI Taxonomy" id="519963"/>
    <lineage>
        <taxon>Eukaryota</taxon>
        <taxon>Fungi</taxon>
        <taxon>Dikarya</taxon>
        <taxon>Ascomycota</taxon>
        <taxon>Pezizomycotina</taxon>
        <taxon>Eurotiomycetes</taxon>
        <taxon>Eurotiomycetidae</taxon>
        <taxon>Eurotiales</taxon>
        <taxon>Elaphomycetaceae</taxon>
        <taxon>Elaphomyces</taxon>
    </lineage>
</organism>
<accession>A0A232LQP8</accession>
<feature type="transmembrane region" description="Helical" evidence="9">
    <location>
        <begin position="482"/>
        <end position="509"/>
    </location>
</feature>
<evidence type="ECO:0000256" key="7">
    <source>
        <dbReference type="ARBA" id="ARBA00023136"/>
    </source>
</evidence>
<feature type="transmembrane region" description="Helical" evidence="9">
    <location>
        <begin position="207"/>
        <end position="228"/>
    </location>
</feature>
<dbReference type="AlphaFoldDB" id="A0A232LQP8"/>
<feature type="transmembrane region" description="Helical" evidence="9">
    <location>
        <begin position="240"/>
        <end position="259"/>
    </location>
</feature>
<dbReference type="GO" id="GO:0000329">
    <property type="term" value="C:fungal-type vacuole membrane"/>
    <property type="evidence" value="ECO:0007669"/>
    <property type="project" value="TreeGrafter"/>
</dbReference>
<evidence type="ECO:0000256" key="3">
    <source>
        <dbReference type="ARBA" id="ARBA00022448"/>
    </source>
</evidence>
<evidence type="ECO:0000256" key="5">
    <source>
        <dbReference type="ARBA" id="ARBA00022989"/>
    </source>
</evidence>
<feature type="transmembrane region" description="Helical" evidence="9">
    <location>
        <begin position="175"/>
        <end position="195"/>
    </location>
</feature>
<feature type="transmembrane region" description="Helical" evidence="9">
    <location>
        <begin position="383"/>
        <end position="403"/>
    </location>
</feature>
<feature type="transmembrane region" description="Helical" evidence="9">
    <location>
        <begin position="271"/>
        <end position="293"/>
    </location>
</feature>
<dbReference type="GO" id="GO:0015369">
    <property type="term" value="F:calcium:proton antiporter activity"/>
    <property type="evidence" value="ECO:0007669"/>
    <property type="project" value="TreeGrafter"/>
</dbReference>
<dbReference type="InterPro" id="IPR004713">
    <property type="entry name" value="CaH_exchang"/>
</dbReference>
<sequence>MHKYRHEARYQAWFDEVGEPSSHNPFKKFRTRRRTRDGPDGISHSITESDMRTFPERQRRKQENRELGGPAGSSTLPIEASGADRPNTEDSIDDRSTNKSMNSENDHDLRQRPTRSPKQTDLKETSGSNDPERNDRQKYTVAGQLKATVLNSWINLLLIFVPAGIAVNYAHLNPVAIFVVNFIAIVPLAAMLSFATEEIALRTGETIGGLLNATFGNAVELIVAIIALVHKEVIIVKTSLIGSMLSNLLLVLGMCFFFGGLHRLEQNFNVIVAQTATSLLSLAVAGLIIPTAFERMSGAGDGVAALSRGTSVILLLVYGAYLFFQLKTHSEIFNERSAKTKRIDRVASGEARKGIANIGQMSASLGFQASQLVELPEDEEPQLHIWVAVFTLAASTALVALSAEFMVTDKFNKFGETVLIYDVQVNSIDSITSSGGLSTTFVGLILLPIVGNAAEHATAVTVAVKDKMDLAISVAVGSSMQVALLIVPLTVIIGWIMGILCLLLCPVFTLYFDGFQITVLFVTVLLVNYLIGDGKSHWLEGFLLMMMYIIIAIAAWFYP</sequence>
<reference evidence="11 12" key="1">
    <citation type="journal article" date="2015" name="Environ. Microbiol.">
        <title>Metagenome sequence of Elaphomyces granulatus from sporocarp tissue reveals Ascomycota ectomycorrhizal fingerprints of genome expansion and a Proteobacteria-rich microbiome.</title>
        <authorList>
            <person name="Quandt C.A."/>
            <person name="Kohler A."/>
            <person name="Hesse C.N."/>
            <person name="Sharpton T.J."/>
            <person name="Martin F."/>
            <person name="Spatafora J.W."/>
        </authorList>
    </citation>
    <scope>NUCLEOTIDE SEQUENCE [LARGE SCALE GENOMIC DNA]</scope>
    <source>
        <strain evidence="11 12">OSC145934</strain>
    </source>
</reference>
<evidence type="ECO:0000256" key="9">
    <source>
        <dbReference type="SAM" id="Phobius"/>
    </source>
</evidence>
<dbReference type="Pfam" id="PF01699">
    <property type="entry name" value="Na_Ca_ex"/>
    <property type="match status" value="2"/>
</dbReference>
<evidence type="ECO:0000313" key="11">
    <source>
        <dbReference type="EMBL" id="OXV06452.1"/>
    </source>
</evidence>
<dbReference type="GO" id="GO:0012505">
    <property type="term" value="C:endomembrane system"/>
    <property type="evidence" value="ECO:0007669"/>
    <property type="project" value="UniProtKB-SubCell"/>
</dbReference>
<feature type="domain" description="Sodium/calcium exchanger membrane region" evidence="10">
    <location>
        <begin position="419"/>
        <end position="556"/>
    </location>
</feature>
<keyword evidence="12" id="KW-1185">Reference proteome</keyword>
<evidence type="ECO:0000256" key="4">
    <source>
        <dbReference type="ARBA" id="ARBA00022692"/>
    </source>
</evidence>
<feature type="transmembrane region" description="Helical" evidence="9">
    <location>
        <begin position="305"/>
        <end position="324"/>
    </location>
</feature>
<feature type="transmembrane region" description="Helical" evidence="9">
    <location>
        <begin position="515"/>
        <end position="531"/>
    </location>
</feature>
<dbReference type="Proteomes" id="UP000243515">
    <property type="component" value="Unassembled WGS sequence"/>
</dbReference>
<protein>
    <recommendedName>
        <fullName evidence="10">Sodium/calcium exchanger membrane region domain-containing protein</fullName>
    </recommendedName>
</protein>
<dbReference type="InterPro" id="IPR004837">
    <property type="entry name" value="NaCa_Exmemb"/>
</dbReference>
<dbReference type="EMBL" id="NPHW01005736">
    <property type="protein sequence ID" value="OXV06452.1"/>
    <property type="molecule type" value="Genomic_DNA"/>
</dbReference>
<feature type="compositionally biased region" description="Basic and acidic residues" evidence="8">
    <location>
        <begin position="47"/>
        <end position="66"/>
    </location>
</feature>
<dbReference type="InterPro" id="IPR044880">
    <property type="entry name" value="NCX_ion-bd_dom_sf"/>
</dbReference>
<feature type="compositionally biased region" description="Basic residues" evidence="8">
    <location>
        <begin position="25"/>
        <end position="35"/>
    </location>
</feature>
<keyword evidence="7 9" id="KW-0472">Membrane</keyword>
<feature type="region of interest" description="Disordered" evidence="8">
    <location>
        <begin position="1"/>
        <end position="136"/>
    </location>
</feature>
<dbReference type="Gene3D" id="1.20.1420.30">
    <property type="entry name" value="NCX, central ion-binding region"/>
    <property type="match status" value="1"/>
</dbReference>
<evidence type="ECO:0000313" key="12">
    <source>
        <dbReference type="Proteomes" id="UP000243515"/>
    </source>
</evidence>
<keyword evidence="3" id="KW-0813">Transport</keyword>
<proteinExistence type="inferred from homology"/>
<feature type="compositionally biased region" description="Basic and acidic residues" evidence="8">
    <location>
        <begin position="118"/>
        <end position="136"/>
    </location>
</feature>
<evidence type="ECO:0000259" key="10">
    <source>
        <dbReference type="Pfam" id="PF01699"/>
    </source>
</evidence>
<feature type="transmembrane region" description="Helical" evidence="9">
    <location>
        <begin position="538"/>
        <end position="558"/>
    </location>
</feature>
<keyword evidence="4 9" id="KW-0812">Transmembrane</keyword>
<dbReference type="PANTHER" id="PTHR31503:SF20">
    <property type="entry name" value="CA(2+)_H(+) EXCHANGER, PUTATIVE (EUROFUNG)-RELATED"/>
    <property type="match status" value="1"/>
</dbReference>
<keyword evidence="5 9" id="KW-1133">Transmembrane helix</keyword>